<organism evidence="1 2">
    <name type="scientific">Ilyodon furcidens</name>
    <name type="common">goldbreast splitfin</name>
    <dbReference type="NCBI Taxonomy" id="33524"/>
    <lineage>
        <taxon>Eukaryota</taxon>
        <taxon>Metazoa</taxon>
        <taxon>Chordata</taxon>
        <taxon>Craniata</taxon>
        <taxon>Vertebrata</taxon>
        <taxon>Euteleostomi</taxon>
        <taxon>Actinopterygii</taxon>
        <taxon>Neopterygii</taxon>
        <taxon>Teleostei</taxon>
        <taxon>Neoteleostei</taxon>
        <taxon>Acanthomorphata</taxon>
        <taxon>Ovalentaria</taxon>
        <taxon>Atherinomorphae</taxon>
        <taxon>Cyprinodontiformes</taxon>
        <taxon>Goodeidae</taxon>
        <taxon>Ilyodon</taxon>
    </lineage>
</organism>
<evidence type="ECO:0000313" key="1">
    <source>
        <dbReference type="EMBL" id="MEQ2246360.1"/>
    </source>
</evidence>
<dbReference type="EMBL" id="JAHRIQ010078037">
    <property type="protein sequence ID" value="MEQ2246360.1"/>
    <property type="molecule type" value="Genomic_DNA"/>
</dbReference>
<keyword evidence="2" id="KW-1185">Reference proteome</keyword>
<gene>
    <name evidence="1" type="ORF">ILYODFUR_037674</name>
</gene>
<name>A0ABV0UMB8_9TELE</name>
<dbReference type="Proteomes" id="UP001482620">
    <property type="component" value="Unassembled WGS sequence"/>
</dbReference>
<accession>A0ABV0UMB8</accession>
<comment type="caution">
    <text evidence="1">The sequence shown here is derived from an EMBL/GenBank/DDBJ whole genome shotgun (WGS) entry which is preliminary data.</text>
</comment>
<sequence length="119" mass="13775">MYVNHTCKPKRNEDFQIKKTIKQNFDKSLETNKITDLFKIKRDLTIFIPFSVVHSGIIHADVHINTSAITLRRLKPALALSVWVEGADENPFKLLTPHHKPKTNKEKGLMTSMYKLTLF</sequence>
<protein>
    <submittedName>
        <fullName evidence="1">Uncharacterized protein</fullName>
    </submittedName>
</protein>
<evidence type="ECO:0000313" key="2">
    <source>
        <dbReference type="Proteomes" id="UP001482620"/>
    </source>
</evidence>
<reference evidence="1 2" key="1">
    <citation type="submission" date="2021-06" db="EMBL/GenBank/DDBJ databases">
        <authorList>
            <person name="Palmer J.M."/>
        </authorList>
    </citation>
    <scope>NUCLEOTIDE SEQUENCE [LARGE SCALE GENOMIC DNA]</scope>
    <source>
        <strain evidence="2">if_2019</strain>
        <tissue evidence="1">Muscle</tissue>
    </source>
</reference>
<proteinExistence type="predicted"/>